<dbReference type="RefSeq" id="WP_244545938.1">
    <property type="nucleotide sequence ID" value="NZ_FOOA01000005.1"/>
</dbReference>
<gene>
    <name evidence="9" type="ORF">GGR05_002764</name>
</gene>
<evidence type="ECO:0000313" key="10">
    <source>
        <dbReference type="Proteomes" id="UP000531216"/>
    </source>
</evidence>
<keyword evidence="5" id="KW-0430">Lectin</keyword>
<evidence type="ECO:0000313" key="9">
    <source>
        <dbReference type="EMBL" id="MBB3936610.1"/>
    </source>
</evidence>
<evidence type="ECO:0000256" key="4">
    <source>
        <dbReference type="ARBA" id="ARBA00022475"/>
    </source>
</evidence>
<dbReference type="Proteomes" id="UP000531216">
    <property type="component" value="Unassembled WGS sequence"/>
</dbReference>
<dbReference type="GO" id="GO:0030246">
    <property type="term" value="F:carbohydrate binding"/>
    <property type="evidence" value="ECO:0007669"/>
    <property type="project" value="UniProtKB-KW"/>
</dbReference>
<evidence type="ECO:0000256" key="2">
    <source>
        <dbReference type="ARBA" id="ARBA00010270"/>
    </source>
</evidence>
<dbReference type="AlphaFoldDB" id="A0A7W6BXM5"/>
<evidence type="ECO:0000256" key="7">
    <source>
        <dbReference type="SAM" id="Phobius"/>
    </source>
</evidence>
<protein>
    <recommendedName>
        <fullName evidence="3">Lectin-like protein BA14k</fullName>
    </recommendedName>
</protein>
<evidence type="ECO:0000256" key="8">
    <source>
        <dbReference type="SAM" id="SignalP"/>
    </source>
</evidence>
<keyword evidence="4" id="KW-1003">Cell membrane</keyword>
<evidence type="ECO:0000256" key="3">
    <source>
        <dbReference type="ARBA" id="ARBA00020552"/>
    </source>
</evidence>
<dbReference type="GO" id="GO:0016020">
    <property type="term" value="C:membrane"/>
    <property type="evidence" value="ECO:0007669"/>
    <property type="project" value="UniProtKB-SubCell"/>
</dbReference>
<evidence type="ECO:0000256" key="1">
    <source>
        <dbReference type="ARBA" id="ARBA00004167"/>
    </source>
</evidence>
<keyword evidence="7" id="KW-1133">Transmembrane helix</keyword>
<comment type="function">
    <text evidence="6">Has immunoglobulin-binding and hemagglutination properties, and can bind to mannose. Essential for virulence. May be involved in LPS biosynthesis or polysaccharide transport.</text>
</comment>
<dbReference type="EMBL" id="JACIDO010000005">
    <property type="protein sequence ID" value="MBB3936610.1"/>
    <property type="molecule type" value="Genomic_DNA"/>
</dbReference>
<accession>A0A7W6BXM5</accession>
<comment type="subcellular location">
    <subcellularLocation>
        <location evidence="1">Membrane</location>
        <topology evidence="1">Single-pass membrane protein</topology>
    </subcellularLocation>
</comment>
<proteinExistence type="inferred from homology"/>
<keyword evidence="7" id="KW-0812">Transmembrane</keyword>
<sequence>MRIPKWLAGRTLAVALALTMVPAALPSTTPLIGISSAKADPYYRYGPHYGPGGFRGAGWGGPRYYGGRGYYGGPRYYGGRGYGYGHRGYRHGGGGALAGAIVGLGVGAAIASAAQPRYVERAPRYYAAPAYRAEPWTREWYRYCSQRYRSFDPRSGTFQPYNGPRQFCR</sequence>
<comment type="similarity">
    <text evidence="2">Belongs to the BA14k family.</text>
</comment>
<name>A0A7W6BXM5_9HYPH</name>
<feature type="signal peptide" evidence="8">
    <location>
        <begin position="1"/>
        <end position="26"/>
    </location>
</feature>
<dbReference type="InterPro" id="IPR012413">
    <property type="entry name" value="BA14K"/>
</dbReference>
<evidence type="ECO:0000256" key="6">
    <source>
        <dbReference type="ARBA" id="ARBA00025321"/>
    </source>
</evidence>
<organism evidence="9 10">
    <name type="scientific">Aureimonas phyllosphaerae</name>
    <dbReference type="NCBI Taxonomy" id="1166078"/>
    <lineage>
        <taxon>Bacteria</taxon>
        <taxon>Pseudomonadati</taxon>
        <taxon>Pseudomonadota</taxon>
        <taxon>Alphaproteobacteria</taxon>
        <taxon>Hyphomicrobiales</taxon>
        <taxon>Aurantimonadaceae</taxon>
        <taxon>Aureimonas</taxon>
    </lineage>
</organism>
<comment type="caution">
    <text evidence="9">The sequence shown here is derived from an EMBL/GenBank/DDBJ whole genome shotgun (WGS) entry which is preliminary data.</text>
</comment>
<dbReference type="Pfam" id="PF07886">
    <property type="entry name" value="BA14K"/>
    <property type="match status" value="1"/>
</dbReference>
<keyword evidence="10" id="KW-1185">Reference proteome</keyword>
<reference evidence="9 10" key="1">
    <citation type="submission" date="2020-08" db="EMBL/GenBank/DDBJ databases">
        <title>Genomic Encyclopedia of Type Strains, Phase IV (KMG-IV): sequencing the most valuable type-strain genomes for metagenomic binning, comparative biology and taxonomic classification.</title>
        <authorList>
            <person name="Goeker M."/>
        </authorList>
    </citation>
    <scope>NUCLEOTIDE SEQUENCE [LARGE SCALE GENOMIC DNA]</scope>
    <source>
        <strain evidence="9 10">DSM 25024</strain>
    </source>
</reference>
<keyword evidence="7" id="KW-0472">Membrane</keyword>
<keyword evidence="8" id="KW-0732">Signal</keyword>
<feature type="transmembrane region" description="Helical" evidence="7">
    <location>
        <begin position="94"/>
        <end position="114"/>
    </location>
</feature>
<evidence type="ECO:0000256" key="5">
    <source>
        <dbReference type="ARBA" id="ARBA00022734"/>
    </source>
</evidence>
<feature type="chain" id="PRO_5031413532" description="Lectin-like protein BA14k" evidence="8">
    <location>
        <begin position="27"/>
        <end position="169"/>
    </location>
</feature>